<protein>
    <recommendedName>
        <fullName evidence="3">Tyrosine-protein kinase ephrin type A/B receptor-like domain-containing protein</fullName>
    </recommendedName>
</protein>
<dbReference type="SMART" id="SM01411">
    <property type="entry name" value="Ephrin_rec_like"/>
    <property type="match status" value="3"/>
</dbReference>
<gene>
    <name evidence="4" type="ORF">PLBR_LOCUS4484</name>
</gene>
<feature type="transmembrane region" description="Helical" evidence="2">
    <location>
        <begin position="1648"/>
        <end position="1670"/>
    </location>
</feature>
<dbReference type="PANTHER" id="PTHR46104:SF1">
    <property type="entry name" value="GENE 9195-RELATED"/>
    <property type="match status" value="1"/>
</dbReference>
<keyword evidence="4" id="KW-0496">Mitochondrion</keyword>
<geneLocation type="mitochondrion" evidence="4"/>
<keyword evidence="2" id="KW-1133">Transmembrane helix</keyword>
<accession>A0A3P3YAX1</accession>
<keyword evidence="2" id="KW-0472">Membrane</keyword>
<feature type="transmembrane region" description="Helical" evidence="2">
    <location>
        <begin position="1346"/>
        <end position="1363"/>
    </location>
</feature>
<feature type="compositionally biased region" description="Polar residues" evidence="1">
    <location>
        <begin position="1918"/>
        <end position="1927"/>
    </location>
</feature>
<feature type="transmembrane region" description="Helical" evidence="2">
    <location>
        <begin position="1246"/>
        <end position="1273"/>
    </location>
</feature>
<feature type="compositionally biased region" description="Basic and acidic residues" evidence="1">
    <location>
        <begin position="2292"/>
        <end position="2305"/>
    </location>
</feature>
<evidence type="ECO:0000256" key="1">
    <source>
        <dbReference type="SAM" id="MobiDB-lite"/>
    </source>
</evidence>
<feature type="compositionally biased region" description="Low complexity" evidence="1">
    <location>
        <begin position="2129"/>
        <end position="2148"/>
    </location>
</feature>
<keyword evidence="2" id="KW-0812">Transmembrane</keyword>
<evidence type="ECO:0000256" key="2">
    <source>
        <dbReference type="SAM" id="Phobius"/>
    </source>
</evidence>
<feature type="compositionally biased region" description="Basic and acidic residues" evidence="1">
    <location>
        <begin position="1928"/>
        <end position="1939"/>
    </location>
</feature>
<evidence type="ECO:0000313" key="4">
    <source>
        <dbReference type="EMBL" id="SPQ97269.1"/>
    </source>
</evidence>
<feature type="transmembrane region" description="Helical" evidence="2">
    <location>
        <begin position="1375"/>
        <end position="1394"/>
    </location>
</feature>
<feature type="transmembrane region" description="Helical" evidence="2">
    <location>
        <begin position="1203"/>
        <end position="1225"/>
    </location>
</feature>
<feature type="compositionally biased region" description="Polar residues" evidence="1">
    <location>
        <begin position="2004"/>
        <end position="2014"/>
    </location>
</feature>
<feature type="compositionally biased region" description="Low complexity" evidence="1">
    <location>
        <begin position="2183"/>
        <end position="2200"/>
    </location>
</feature>
<feature type="transmembrane region" description="Helical" evidence="2">
    <location>
        <begin position="1305"/>
        <end position="1325"/>
    </location>
</feature>
<reference evidence="4 5" key="1">
    <citation type="submission" date="2018-03" db="EMBL/GenBank/DDBJ databases">
        <authorList>
            <person name="Fogelqvist J."/>
        </authorList>
    </citation>
    <scope>NUCLEOTIDE SEQUENCE [LARGE SCALE GENOMIC DNA]</scope>
</reference>
<feature type="transmembrane region" description="Helical" evidence="2">
    <location>
        <begin position="1622"/>
        <end position="1642"/>
    </location>
</feature>
<feature type="region of interest" description="Disordered" evidence="1">
    <location>
        <begin position="2101"/>
        <end position="2305"/>
    </location>
</feature>
<feature type="compositionally biased region" description="Low complexity" evidence="1">
    <location>
        <begin position="2233"/>
        <end position="2243"/>
    </location>
</feature>
<feature type="transmembrane region" description="Helical" evidence="2">
    <location>
        <begin position="1401"/>
        <end position="1419"/>
    </location>
</feature>
<feature type="compositionally biased region" description="Basic and acidic residues" evidence="1">
    <location>
        <begin position="2113"/>
        <end position="2127"/>
    </location>
</feature>
<feature type="compositionally biased region" description="Polar residues" evidence="1">
    <location>
        <begin position="1944"/>
        <end position="1961"/>
    </location>
</feature>
<sequence length="2305" mass="257066">MDIKWPGIYAFCERSRHNRTTRYAGNSCPMSQWRLVPDRRYGDLFPLPSWNIFVVRPDPMHSGFVCGDVGLDRPTQPCPRGYWCPAGTSVDVKVYAHQKSLAAANFGVSFVNGFFQQLMYIENGTAMYANLSATVSGVGLKLDWFNGSDIELYSYNVTSGVRNLIYDFSPSGNSNVQLWSGIGPAKTATNSQILLHPGLPISASVSTFWAIYNGFAIYQVGNNIYKTDGLTPSTLVHSLATAATYLCLFRGSFYFASSSTFYKSDGSTITTVGSLGSNPVYVGSLYARTMLFVTDGNFANGSSVSRSRIWTSSGSTTSLLIDVGQTDGSYMLNYIAERKVPAMPVSDGGLIHLLYLSGFNSVNQSIAMWEIGPSSFLWVLLIRPLGMVFPPVDHPTLTGRRSPKDIPLFVDQVSGAALLLNLDKVMAPALPVTIVQMEFQLSALSEHTVLERGIRIRSLVNEELSMCSLDNQFVGIVHLEWRLLFVQPVLCAIRFDARRPHIGALLVISAIQEHKQCPTIRRLCRNQFLVRKDITVLKEPPRLYLNCTTFPLPSSVPKDGTVKLEAVHPMGRQFAHLESTVLQGHTSRPCLDTDITPDKLANPSHRRVRPAITRILPTVTPLICPPGTYRDDSTNERFCLSCPEGRWGDRVGQTSVDDCYVCYAGWVCGTEGRTKPPQLDLNLQCPPGNVCPNGTTQEMSQQFPCPGGYYCPAGTTPATQYMHVCPEGYYCVNGTSAVTYLQFPCEAGYYCPPGLWTPPSTLGSRYACPRGTTSPVGAKDMNSCAKNCFSLDTCEVIDSVYPVVNLTIVDVQPLEMAIMHIDWTRKPLIGFDAEFVLSLRLNGNPSRMMLPSWFWNDTADPMKQMKFDLYIFAVLPAQVNVTVELFNEFYMSEMDKFKNTITVSTFRPKRSNTDPLEESFDFAFYAFYQEKVANDLGLVLPLNLPNANNTYVFLDVGVNETSYSNFAQIKPPLDSVTPSPTYFNDGPGGDPARGIIPLPYFPFFTACKRFSQHIPVEFAISDPASCTFADPVVPVGDFQVGFAGSSDRCNFVTTCAIEEELDVIAPQVRWFELPSDSIMFFLSQDPQSNVEFFKGWQYYEALIGSDSMIPVTVKSDMPQDGNIYTPTYVGLQLQYFQRTATTRRLILASVNLTGWVQVPQYVLDEAVLGNLSTGYTPTYTLEITWAPMIWFDLMNSFAFGLQLYAVVFCVVGLMGFSSVFTLFLINRIIIHHRTPPAFKFFQYFEIVIPSPVLGGICIYGPVVTLAAFVYIFFNVLYPFSSVTGAYLDLTTLTQTTVDLYRTGRLSIMIMTVAYCILIQGARMIVTKHRERGSLKSTFWNPTQWRRIQLVFMATLLTLGLTYIMEFSYTSYFASYTYGFVVVYKVMSIFLETVLTNTVGDLMLVSPLMVTVNIVQFLITVGAADIFSFVLSYFVDIAFLCGERVYINPFINWAKEMFPILQAKFKAKALKRGDKEAAAAILEKKIHLMLEEIDSATVEPMLDAYNTYANDTIGLILSPMTLLFVMFWNKETQIPFNYGITSGDLRIYLIYSIVIIIFQFGIDVVVLNLQELFHTWPIFDYAEFSRYRFRIRKERWRPDETEMDSTLKPDLQLMDHLCFSSQFYFIAGFNSLGIVLLIIGMTIMLRQGYVLFSDSLFPVVIGYSIFTCYIFRELFCLFGDWIQLWYLPKKEEGEADEMSELSEYEEKYELRSNITSEAVRMKFLKHNKLWLLHHLTSVLTPRSIERNRPYLINQYETLIHQQADGHFDNVNDVSSDSEAFHSDEEKKQEVYLGDRSEAARSISEWWLARSRKHLRLRALVSGVTFGARKGACEQCGTVMNLSVEQLIRFMDLVDKFDKLKLNPEFMKEFNENEKWRNFYRENQVFRTRCRNCIIRTNGPPASKAQTPAASRRPSAAPSKTISRQASTSRDSRRAKTDSAEPPKPTSTEGTASTPTPGDSVLQSLPPIASPRPQLRRLPSASGSGRAEPHREPAIPPASAEASPATQLPSRSSVVESTGAEVPSESALPPIAAPRSPREQEGQTPGRLPTIVVPVVPESPSLVAAPAEVPPPASPLTLGDDVPPSVPLSVELVAPVRARVETKQVDSIVGQSPRSRVDDSALEVKDPIRKLAPLGAPVAPAGARRAGLPPLASPEKPNVLRAPSTEKPSLSRTTSTEKPGLSRPASISPSLSRPTSRPSATPVVLPARGDISSDSEDDQIPLEAPPSEPIAQRLPKGGPAKKLAPVKPPVKAKKVDDDDDDKVDVKQERKDDRKKFKDMRQKKRLPPVKKPGPVRHDLSSDEEDAKD</sequence>
<dbReference type="InterPro" id="IPR011641">
    <property type="entry name" value="Tyr-kin_ephrin_A/B_rcpt-like"/>
</dbReference>
<evidence type="ECO:0000313" key="5">
    <source>
        <dbReference type="Proteomes" id="UP000290189"/>
    </source>
</evidence>
<dbReference type="PANTHER" id="PTHR46104">
    <property type="entry name" value="GENE 9195-RELATED-RELATED"/>
    <property type="match status" value="1"/>
</dbReference>
<dbReference type="Pfam" id="PF07699">
    <property type="entry name" value="Ephrin_rec_like"/>
    <property type="match status" value="1"/>
</dbReference>
<dbReference type="Proteomes" id="UP000290189">
    <property type="component" value="Unassembled WGS sequence"/>
</dbReference>
<feature type="compositionally biased region" description="Polar residues" evidence="1">
    <location>
        <begin position="2164"/>
        <end position="2175"/>
    </location>
</feature>
<feature type="transmembrane region" description="Helical" evidence="2">
    <location>
        <begin position="1547"/>
        <end position="1568"/>
    </location>
</feature>
<name>A0A3P3YAX1_PLABS</name>
<proteinExistence type="predicted"/>
<feature type="domain" description="Tyrosine-protein kinase ephrin type A/B receptor-like" evidence="3">
    <location>
        <begin position="623"/>
        <end position="659"/>
    </location>
</feature>
<feature type="transmembrane region" description="Helical" evidence="2">
    <location>
        <begin position="1507"/>
        <end position="1527"/>
    </location>
</feature>
<dbReference type="EMBL" id="OVEO01000007">
    <property type="protein sequence ID" value="SPQ97269.1"/>
    <property type="molecule type" value="Genomic_DNA"/>
</dbReference>
<feature type="compositionally biased region" description="Basic and acidic residues" evidence="1">
    <location>
        <begin position="2261"/>
        <end position="2277"/>
    </location>
</feature>
<feature type="compositionally biased region" description="Low complexity" evidence="1">
    <location>
        <begin position="1906"/>
        <end position="1917"/>
    </location>
</feature>
<feature type="region of interest" description="Disordered" evidence="1">
    <location>
        <begin position="1895"/>
        <end position="2051"/>
    </location>
</feature>
<organism evidence="4 5">
    <name type="scientific">Plasmodiophora brassicae</name>
    <name type="common">Clubroot disease agent</name>
    <dbReference type="NCBI Taxonomy" id="37360"/>
    <lineage>
        <taxon>Eukaryota</taxon>
        <taxon>Sar</taxon>
        <taxon>Rhizaria</taxon>
        <taxon>Endomyxa</taxon>
        <taxon>Phytomyxea</taxon>
        <taxon>Plasmodiophorida</taxon>
        <taxon>Plasmodiophoridae</taxon>
        <taxon>Plasmodiophora</taxon>
    </lineage>
</organism>
<evidence type="ECO:0000259" key="3">
    <source>
        <dbReference type="Pfam" id="PF07699"/>
    </source>
</evidence>